<dbReference type="Pfam" id="PF03466">
    <property type="entry name" value="LysR_substrate"/>
    <property type="match status" value="1"/>
</dbReference>
<name>A0A7W8EBF2_9BACT</name>
<proteinExistence type="inferred from homology"/>
<dbReference type="PANTHER" id="PTHR30118">
    <property type="entry name" value="HTH-TYPE TRANSCRIPTIONAL REGULATOR LEUO-RELATED"/>
    <property type="match status" value="1"/>
</dbReference>
<evidence type="ECO:0000256" key="4">
    <source>
        <dbReference type="ARBA" id="ARBA00023163"/>
    </source>
</evidence>
<dbReference type="PRINTS" id="PR00039">
    <property type="entry name" value="HTHLYSR"/>
</dbReference>
<dbReference type="PROSITE" id="PS50931">
    <property type="entry name" value="HTH_LYSR"/>
    <property type="match status" value="1"/>
</dbReference>
<evidence type="ECO:0000313" key="7">
    <source>
        <dbReference type="Proteomes" id="UP000584867"/>
    </source>
</evidence>
<keyword evidence="2" id="KW-0805">Transcription regulation</keyword>
<evidence type="ECO:0000256" key="1">
    <source>
        <dbReference type="ARBA" id="ARBA00009437"/>
    </source>
</evidence>
<dbReference type="InterPro" id="IPR037402">
    <property type="entry name" value="YidZ_PBP2"/>
</dbReference>
<dbReference type="CDD" id="cd08417">
    <property type="entry name" value="PBP2_Nitroaromatics_like"/>
    <property type="match status" value="1"/>
</dbReference>
<dbReference type="Pfam" id="PF00126">
    <property type="entry name" value="HTH_1"/>
    <property type="match status" value="1"/>
</dbReference>
<evidence type="ECO:0000256" key="3">
    <source>
        <dbReference type="ARBA" id="ARBA00023125"/>
    </source>
</evidence>
<dbReference type="AlphaFoldDB" id="A0A7W8EBF2"/>
<dbReference type="RefSeq" id="WP_184260622.1">
    <property type="nucleotide sequence ID" value="NZ_JACHIO010000032.1"/>
</dbReference>
<evidence type="ECO:0000259" key="5">
    <source>
        <dbReference type="PROSITE" id="PS50931"/>
    </source>
</evidence>
<dbReference type="InterPro" id="IPR000847">
    <property type="entry name" value="LysR_HTH_N"/>
</dbReference>
<dbReference type="EMBL" id="JACHIO010000032">
    <property type="protein sequence ID" value="MBB5066663.1"/>
    <property type="molecule type" value="Genomic_DNA"/>
</dbReference>
<reference evidence="6 7" key="1">
    <citation type="submission" date="2020-08" db="EMBL/GenBank/DDBJ databases">
        <title>Genomic Encyclopedia of Type Strains, Phase IV (KMG-V): Genome sequencing to study the core and pangenomes of soil and plant-associated prokaryotes.</title>
        <authorList>
            <person name="Whitman W."/>
        </authorList>
    </citation>
    <scope>NUCLEOTIDE SEQUENCE [LARGE SCALE GENOMIC DNA]</scope>
    <source>
        <strain evidence="6 7">X5P3</strain>
    </source>
</reference>
<dbReference type="Proteomes" id="UP000584867">
    <property type="component" value="Unassembled WGS sequence"/>
</dbReference>
<comment type="caution">
    <text evidence="6">The sequence shown here is derived from an EMBL/GenBank/DDBJ whole genome shotgun (WGS) entry which is preliminary data.</text>
</comment>
<comment type="similarity">
    <text evidence="1">Belongs to the LysR transcriptional regulatory family.</text>
</comment>
<dbReference type="GO" id="GO:0003677">
    <property type="term" value="F:DNA binding"/>
    <property type="evidence" value="ECO:0007669"/>
    <property type="project" value="UniProtKB-KW"/>
</dbReference>
<evidence type="ECO:0000256" key="2">
    <source>
        <dbReference type="ARBA" id="ARBA00023015"/>
    </source>
</evidence>
<evidence type="ECO:0000313" key="6">
    <source>
        <dbReference type="EMBL" id="MBB5066663.1"/>
    </source>
</evidence>
<accession>A0A7W8EBF2</accession>
<dbReference type="InterPro" id="IPR036388">
    <property type="entry name" value="WH-like_DNA-bd_sf"/>
</dbReference>
<feature type="domain" description="HTH lysR-type" evidence="5">
    <location>
        <begin position="12"/>
        <end position="68"/>
    </location>
</feature>
<dbReference type="Gene3D" id="3.40.190.10">
    <property type="entry name" value="Periplasmic binding protein-like II"/>
    <property type="match status" value="2"/>
</dbReference>
<dbReference type="GO" id="GO:0003700">
    <property type="term" value="F:DNA-binding transcription factor activity"/>
    <property type="evidence" value="ECO:0007669"/>
    <property type="project" value="InterPro"/>
</dbReference>
<protein>
    <submittedName>
        <fullName evidence="6">DNA-binding transcriptional LysR family regulator</fullName>
    </submittedName>
</protein>
<sequence length="312" mass="34862">MDMRWKHLRQADLNLLVAFAIFAEELSITAAGERLFLSQPAASRTLQRLQTLFNDDLLIRGAGGYQLTPAGVRLQAELNRLLPQLDGLLGHPSFDPASEEASFRLSGPDNVCSALCPLLCQELLPSAPHVDLNFVPWSDTRIGDLDRGRLDIVLSNDDVLIPSHLRAQALYQERWHCVVWRGNRLPARLSLEQYLAAEHILVSTLDSVQTIPDKRLAALGKQRRSALRLPYFGTALECLPHTKLILTATSSMARIARANPELRVIAAPSEVTPFSFQAIWHPRLNSDPAQLWLRQHIFRLGEKLQRSLGAKG</sequence>
<dbReference type="PANTHER" id="PTHR30118:SF15">
    <property type="entry name" value="TRANSCRIPTIONAL REGULATORY PROTEIN"/>
    <property type="match status" value="1"/>
</dbReference>
<dbReference type="InterPro" id="IPR005119">
    <property type="entry name" value="LysR_subst-bd"/>
</dbReference>
<keyword evidence="4" id="KW-0804">Transcription</keyword>
<dbReference type="SUPFAM" id="SSF46785">
    <property type="entry name" value="Winged helix' DNA-binding domain"/>
    <property type="match status" value="1"/>
</dbReference>
<dbReference type="SUPFAM" id="SSF53850">
    <property type="entry name" value="Periplasmic binding protein-like II"/>
    <property type="match status" value="1"/>
</dbReference>
<keyword evidence="3 6" id="KW-0238">DNA-binding</keyword>
<dbReference type="Gene3D" id="1.10.10.10">
    <property type="entry name" value="Winged helix-like DNA-binding domain superfamily/Winged helix DNA-binding domain"/>
    <property type="match status" value="1"/>
</dbReference>
<dbReference type="InterPro" id="IPR036390">
    <property type="entry name" value="WH_DNA-bd_sf"/>
</dbReference>
<dbReference type="InterPro" id="IPR050389">
    <property type="entry name" value="LysR-type_TF"/>
</dbReference>
<gene>
    <name evidence="6" type="ORF">HDF15_005046</name>
</gene>
<organism evidence="6 7">
    <name type="scientific">Granulicella mallensis</name>
    <dbReference type="NCBI Taxonomy" id="940614"/>
    <lineage>
        <taxon>Bacteria</taxon>
        <taxon>Pseudomonadati</taxon>
        <taxon>Acidobacteriota</taxon>
        <taxon>Terriglobia</taxon>
        <taxon>Terriglobales</taxon>
        <taxon>Acidobacteriaceae</taxon>
        <taxon>Granulicella</taxon>
    </lineage>
</organism>